<gene>
    <name evidence="2" type="ORF">J4E00_08535</name>
</gene>
<dbReference type="EMBL" id="JAGETZ010000003">
    <property type="protein sequence ID" value="MBO2009097.1"/>
    <property type="molecule type" value="Genomic_DNA"/>
</dbReference>
<dbReference type="InterPro" id="IPR013783">
    <property type="entry name" value="Ig-like_fold"/>
</dbReference>
<dbReference type="Proteomes" id="UP000664369">
    <property type="component" value="Unassembled WGS sequence"/>
</dbReference>
<dbReference type="RefSeq" id="WP_208174720.1">
    <property type="nucleotide sequence ID" value="NZ_JAGETZ010000003.1"/>
</dbReference>
<name>A0ABS3QD38_9BACT</name>
<evidence type="ECO:0000313" key="2">
    <source>
        <dbReference type="EMBL" id="MBO2009097.1"/>
    </source>
</evidence>
<accession>A0ABS3QD38</accession>
<evidence type="ECO:0000256" key="1">
    <source>
        <dbReference type="SAM" id="MobiDB-lite"/>
    </source>
</evidence>
<feature type="region of interest" description="Disordered" evidence="1">
    <location>
        <begin position="249"/>
        <end position="269"/>
    </location>
</feature>
<dbReference type="Gene3D" id="2.60.40.10">
    <property type="entry name" value="Immunoglobulins"/>
    <property type="match status" value="2"/>
</dbReference>
<sequence>MVKHLRANCYRSNEGRITGLLFLLVLLLGAGPAARAQATLAAATVEVSAAAQAAPPRIQLSWKPDAQATSYDVYRWSKGASLTTALLLGQLTSGAAMLGQYVDSTAVVGRVYEYRVRKSSGASNSAEGYVLAGIEVAASERRGTVVLVVDSTHAAYLASDLTQLQADLVGDGWKVLRHDVAPTRTPAQVKSLILADYQADPSQVRTVFLLGHVAVPYAGEINPDGHADHRGAWPADGYYGDMTGAWTDTQVNNPNASRAENRNVPGDGKFDPSFLPRTLQLEVGRVDLSRLPSFGLPERDLLRRYLLKDHQFRHRQFAVAERGLIDDQFGLATGEPLANNGWRNFAPLFGIGAGSVDQLPYFSTLRSASYLWSYACGPGYYTSEGGVGSTSDFASGPVKCVFNMHFGSYFGDWDNADNYLRAALAADGYTLTNCWAGRPDWYFHFMGLGETVGYCARRSQPDNDFNRAFGGGQVHTALLGDPTLRLHVLAPATALAATVAGSAAALAWTASPDPVVGYYVYRAAAAAGPFYRISAQPLAGTTFTDSAPQPGTSYYMVRAVQLKNSASGSYYNLSQGVLGSFTAPTPPVSGGAWLGTSSADWHTPANWSSGVVPTGTGTVPAGTPFAPTVTGSEEVGTLILGPRARLTIGPGARLMVRYSSVIQPAAAGAPATTLQLAPGTATVPGGQLKLLDYTSASVAGLVLTAGTALTVGARAELRLLGSLDAGSAAVVFDPTGRLAFDHDSTVFGLSYQHVLAGSTAVVVGLLRVSDTRETLALGCPVEVQRQVENLGTIITNNRLTLRSTLGQQAMLTPVTAGAGLPRTLGRYIGSVGVQVYVDGSRNAGLGYRHLTVPVTGPAVRNLAAGSFTPVVNPQYNSLSNTAVTPFPTVFTYNQGRVGLSGDPNVHDFDAGWVSPSAQTSLLRTAQGLTVNAPGNLTLSFSGAPILVPFSAPRMDRDDAPDGGWYFLGNPYAAPLDWNSVTADSSRFVSLNAALYVFKSSGQYTGSYASYLPGAHGAPGIGVNGGSSVLPVGQAFFVRTDSAYHTGFLRFTLDDLLTTPDALNVQRGADTRPRLLLALRNPAGTLAHQTAIYFQAGATINADASFDAAYLAGAAQALTLASQSNGKDFSINGLPALTGADVWVPLTLRAAAAGTYELAAETLASLPVGYHAYLHDAGAGGYTDLALSPVVPVTLAAAAPLANRYAVLFTTRARVLATAVGSSAVLVSLSPNPARNTTSLLLPSSLRDQGPITVAVLNGVGQLVATHTFAPNAKALELPLTGLAPGIYTVRVNTTMGPVSRRLAVE</sequence>
<organism evidence="2 3">
    <name type="scientific">Hymenobacter negativus</name>
    <dbReference type="NCBI Taxonomy" id="2795026"/>
    <lineage>
        <taxon>Bacteria</taxon>
        <taxon>Pseudomonadati</taxon>
        <taxon>Bacteroidota</taxon>
        <taxon>Cytophagia</taxon>
        <taxon>Cytophagales</taxon>
        <taxon>Hymenobacteraceae</taxon>
        <taxon>Hymenobacter</taxon>
    </lineage>
</organism>
<comment type="caution">
    <text evidence="2">The sequence shown here is derived from an EMBL/GenBank/DDBJ whole genome shotgun (WGS) entry which is preliminary data.</text>
</comment>
<reference evidence="2 3" key="1">
    <citation type="submission" date="2021-03" db="EMBL/GenBank/DDBJ databases">
        <authorList>
            <person name="Kim M.K."/>
        </authorList>
    </citation>
    <scope>NUCLEOTIDE SEQUENCE [LARGE SCALE GENOMIC DNA]</scope>
    <source>
        <strain evidence="2 3">BT442</strain>
    </source>
</reference>
<evidence type="ECO:0008006" key="4">
    <source>
        <dbReference type="Google" id="ProtNLM"/>
    </source>
</evidence>
<proteinExistence type="predicted"/>
<feature type="compositionally biased region" description="Polar residues" evidence="1">
    <location>
        <begin position="249"/>
        <end position="258"/>
    </location>
</feature>
<keyword evidence="3" id="KW-1185">Reference proteome</keyword>
<protein>
    <recommendedName>
        <fullName evidence="4">T9SS type A sorting domain-containing protein</fullName>
    </recommendedName>
</protein>
<evidence type="ECO:0000313" key="3">
    <source>
        <dbReference type="Proteomes" id="UP000664369"/>
    </source>
</evidence>